<dbReference type="OrthoDB" id="2272012at2759"/>
<dbReference type="InterPro" id="IPR052233">
    <property type="entry name" value="Rho-type_GEFs"/>
</dbReference>
<dbReference type="SMART" id="SM00036">
    <property type="entry name" value="CNH"/>
    <property type="match status" value="1"/>
</dbReference>
<feature type="compositionally biased region" description="Polar residues" evidence="3">
    <location>
        <begin position="52"/>
        <end position="72"/>
    </location>
</feature>
<dbReference type="Pfam" id="PF00621">
    <property type="entry name" value="RhoGEF"/>
    <property type="match status" value="1"/>
</dbReference>
<feature type="compositionally biased region" description="Polar residues" evidence="3">
    <location>
        <begin position="214"/>
        <end position="251"/>
    </location>
</feature>
<reference evidence="6" key="1">
    <citation type="submission" date="2020-12" db="EMBL/GenBank/DDBJ databases">
        <title>Metabolic potential, ecology and presence of endohyphal bacteria is reflected in genomic diversity of Mucoromycotina.</title>
        <authorList>
            <person name="Muszewska A."/>
            <person name="Okrasinska A."/>
            <person name="Steczkiewicz K."/>
            <person name="Drgas O."/>
            <person name="Orlowska M."/>
            <person name="Perlinska-Lenart U."/>
            <person name="Aleksandrzak-Piekarczyk T."/>
            <person name="Szatraj K."/>
            <person name="Zielenkiewicz U."/>
            <person name="Pilsyk S."/>
            <person name="Malc E."/>
            <person name="Mieczkowski P."/>
            <person name="Kruszewska J.S."/>
            <person name="Biernat P."/>
            <person name="Pawlowska J."/>
        </authorList>
    </citation>
    <scope>NUCLEOTIDE SEQUENCE</scope>
    <source>
        <strain evidence="6">CBS 226.32</strain>
    </source>
</reference>
<dbReference type="AlphaFoldDB" id="A0A8H7UX52"/>
<dbReference type="InterPro" id="IPR001180">
    <property type="entry name" value="CNH_dom"/>
</dbReference>
<dbReference type="Proteomes" id="UP000650833">
    <property type="component" value="Unassembled WGS sequence"/>
</dbReference>
<dbReference type="PROSITE" id="PS50010">
    <property type="entry name" value="DH_2"/>
    <property type="match status" value="1"/>
</dbReference>
<keyword evidence="1" id="KW-0597">Phosphoprotein</keyword>
<feature type="compositionally biased region" description="Low complexity" evidence="3">
    <location>
        <begin position="201"/>
        <end position="213"/>
    </location>
</feature>
<evidence type="ECO:0000256" key="3">
    <source>
        <dbReference type="SAM" id="MobiDB-lite"/>
    </source>
</evidence>
<evidence type="ECO:0000256" key="2">
    <source>
        <dbReference type="ARBA" id="ARBA00022658"/>
    </source>
</evidence>
<dbReference type="Gene3D" id="1.20.900.10">
    <property type="entry name" value="Dbl homology (DH) domain"/>
    <property type="match status" value="1"/>
</dbReference>
<dbReference type="SMART" id="SM00325">
    <property type="entry name" value="RhoGEF"/>
    <property type="match status" value="1"/>
</dbReference>
<dbReference type="InterPro" id="IPR001849">
    <property type="entry name" value="PH_domain"/>
</dbReference>
<evidence type="ECO:0000259" key="5">
    <source>
        <dbReference type="PROSITE" id="PS50219"/>
    </source>
</evidence>
<feature type="domain" description="DH" evidence="4">
    <location>
        <begin position="482"/>
        <end position="673"/>
    </location>
</feature>
<comment type="caution">
    <text evidence="6">The sequence shown here is derived from an EMBL/GenBank/DDBJ whole genome shotgun (WGS) entry which is preliminary data.</text>
</comment>
<dbReference type="CDD" id="cd00160">
    <property type="entry name" value="RhoGEF"/>
    <property type="match status" value="1"/>
</dbReference>
<protein>
    <submittedName>
        <fullName evidence="6">Uncharacterized protein</fullName>
    </submittedName>
</protein>
<evidence type="ECO:0000256" key="1">
    <source>
        <dbReference type="ARBA" id="ARBA00022553"/>
    </source>
</evidence>
<dbReference type="EMBL" id="JAEPRC010000625">
    <property type="protein sequence ID" value="KAG2193869.1"/>
    <property type="molecule type" value="Genomic_DNA"/>
</dbReference>
<dbReference type="InterPro" id="IPR041675">
    <property type="entry name" value="PH_5"/>
</dbReference>
<feature type="domain" description="CNH" evidence="5">
    <location>
        <begin position="883"/>
        <end position="1197"/>
    </location>
</feature>
<keyword evidence="2" id="KW-0344">Guanine-nucleotide releasing factor</keyword>
<feature type="compositionally biased region" description="Polar residues" evidence="3">
    <location>
        <begin position="114"/>
        <end position="131"/>
    </location>
</feature>
<dbReference type="Pfam" id="PF15405">
    <property type="entry name" value="PH_5"/>
    <property type="match status" value="1"/>
</dbReference>
<dbReference type="Gene3D" id="2.30.29.30">
    <property type="entry name" value="Pleckstrin-homology domain (PH domain)/Phosphotyrosine-binding domain (PTB)"/>
    <property type="match status" value="1"/>
</dbReference>
<dbReference type="Pfam" id="PF00780">
    <property type="entry name" value="CNH"/>
    <property type="match status" value="1"/>
</dbReference>
<dbReference type="InterPro" id="IPR000219">
    <property type="entry name" value="DH_dom"/>
</dbReference>
<accession>A0A8H7UX52</accession>
<evidence type="ECO:0000259" key="4">
    <source>
        <dbReference type="PROSITE" id="PS50010"/>
    </source>
</evidence>
<feature type="compositionally biased region" description="Low complexity" evidence="3">
    <location>
        <begin position="252"/>
        <end position="280"/>
    </location>
</feature>
<dbReference type="PROSITE" id="PS50219">
    <property type="entry name" value="CNH"/>
    <property type="match status" value="1"/>
</dbReference>
<feature type="region of interest" description="Disordered" evidence="3">
    <location>
        <begin position="114"/>
        <end position="136"/>
    </location>
</feature>
<keyword evidence="7" id="KW-1185">Reference proteome</keyword>
<proteinExistence type="predicted"/>
<feature type="region of interest" description="Disordered" evidence="3">
    <location>
        <begin position="35"/>
        <end position="72"/>
    </location>
</feature>
<feature type="region of interest" description="Disordered" evidence="3">
    <location>
        <begin position="185"/>
        <end position="280"/>
    </location>
</feature>
<dbReference type="SMART" id="SM00233">
    <property type="entry name" value="PH"/>
    <property type="match status" value="1"/>
</dbReference>
<evidence type="ECO:0000313" key="6">
    <source>
        <dbReference type="EMBL" id="KAG2193869.1"/>
    </source>
</evidence>
<dbReference type="SUPFAM" id="SSF50729">
    <property type="entry name" value="PH domain-like"/>
    <property type="match status" value="1"/>
</dbReference>
<name>A0A8H7UX52_9FUNG</name>
<sequence length="1233" mass="140347">MWNQSDLHKNDNEMSHSSLNGLMRDVDSYISELNAEQPQQQQQEQQQKQQPYSITPTRAHSLQSPQRQQSPIMANRANTTYRPNHNNVYNQNRYNNIEFPAPQYVYSQPSYYMQQPATGPSLRPTASTSATLVEPSMSMPSPHPYIVTPTPPFPSPSYYATHNEPPLYPNPGYNTNSDYVNTYLASSQKRQQQEEKTITYNNNNSSYRDSNSSALTTDSTSSISMERNSSLKNNQTHLQLKSRNNSRSGTHTSLQYSSSTSSAATSYTSPLSNGSNTPTASTTPPAYAFLSVLSNAFVRRVRGLENVRELFCANEYPESFTGQEAIKMLNNLLDGIPESYCIIVANALMKSKPSLFEPIHYSQKSIIQGTVFNSTDEYYSLREDMMDEDFPTGVLTGLLECYTYDCLPGKGGCYAPRCPNKPDVFAMEFDLQDATVTTETNKLRPHSDLLTNSTTSVTQPQMAWAQRVSRELLESLSKKEIARQEAINEMIYSEEVYKKDLETLSEVVVAPLLKKPIIASTLKREEFVHEVFGNYKELTEVSTALFADLLDLQHQHENECVPMIGDILIKHFAYFEDPFTQYCPRVSLAEYLVKEEERNNPDFERFIVQVEKSKRMRRLAFRHFLLNPVTRMQRYPLLLDAILKKTDQDHPDYTYLSKCLDMVKKVATQSDTLAEIFKKRVEILEINDLITFKQGGFQDLQLTDPHRRLYYQGDIKRRSNGIEMTEKSDIHLFIFDHMILMTKIRKSTIGTHSVDEYRVWRRPIPLQMLYVSGANDNSFSHTSSTSSSTTRNLLATTTTGYLHSSSSYSSTGYVPLTLHHLGQRGGVYTFSCSSDEKQKWITAIEEAKSSLKKRLGEDVYDLISLDDTSFRYVAAASSGSVKHGKVTCTVPFVSKHNERKLAVGTDTGIYFKAFDGHGITRVLSSENITQLAVLDKFNILLVLADKTLKAYPLDLLNSPSSSNAKSPERLGQELGQHVHFFQVGFCNNKELVVFKKKKNTSSIFTCLEPNLDLRDPKNQKYITQKTGFMIGNRSSHSWFKKYKEFYVGAESSNVHFLKSKMLIVCERGFEIIDPENLSVGGRDIPDKGDPQFNFVHRQADSIKPLAMYRVHDKFLLCYNKLAFYVNNRNGSLVQRGPQKLPLLCEWEGNPNNIVFQYPYVVAFDPQFIEVRHVDTGDLVQIIPGDQIRLTHFHTTNETTAIQGCMTHSQRPDIQNIFYLKLNPQRSGASRKFI</sequence>
<dbReference type="PANTHER" id="PTHR46572">
    <property type="entry name" value="RHO1 GDP-GTP EXCHANGE PROTEIN 1-RELATED"/>
    <property type="match status" value="1"/>
</dbReference>
<dbReference type="InterPro" id="IPR035899">
    <property type="entry name" value="DBL_dom_sf"/>
</dbReference>
<dbReference type="GO" id="GO:0005085">
    <property type="term" value="F:guanyl-nucleotide exchange factor activity"/>
    <property type="evidence" value="ECO:0007669"/>
    <property type="project" value="UniProtKB-KW"/>
</dbReference>
<organism evidence="6 7">
    <name type="scientific">Mucor plumbeus</name>
    <dbReference type="NCBI Taxonomy" id="97098"/>
    <lineage>
        <taxon>Eukaryota</taxon>
        <taxon>Fungi</taxon>
        <taxon>Fungi incertae sedis</taxon>
        <taxon>Mucoromycota</taxon>
        <taxon>Mucoromycotina</taxon>
        <taxon>Mucoromycetes</taxon>
        <taxon>Mucorales</taxon>
        <taxon>Mucorineae</taxon>
        <taxon>Mucoraceae</taxon>
        <taxon>Mucor</taxon>
    </lineage>
</organism>
<feature type="compositionally biased region" description="Low complexity" evidence="3">
    <location>
        <begin position="36"/>
        <end position="51"/>
    </location>
</feature>
<dbReference type="PANTHER" id="PTHR46572:SF1">
    <property type="entry name" value="RHO1 GUANINE NUCLEOTIDE EXCHANGE FACTOR TUS1"/>
    <property type="match status" value="1"/>
</dbReference>
<dbReference type="SUPFAM" id="SSF48065">
    <property type="entry name" value="DBL homology domain (DH-domain)"/>
    <property type="match status" value="1"/>
</dbReference>
<gene>
    <name evidence="6" type="ORF">INT46_004807</name>
</gene>
<evidence type="ECO:0000313" key="7">
    <source>
        <dbReference type="Proteomes" id="UP000650833"/>
    </source>
</evidence>
<dbReference type="InterPro" id="IPR011993">
    <property type="entry name" value="PH-like_dom_sf"/>
</dbReference>